<dbReference type="InterPro" id="IPR036249">
    <property type="entry name" value="Thioredoxin-like_sf"/>
</dbReference>
<sequence length="248" mass="27700">MSKLEQDQQPGPSSPTPLHNRLHGALEARRRSRGEADDESEIASDSELFDELERELEDESGQGGAMGRIREARWKELRSQMAEIQAQRDAPRGLGRVTEPTSEKELIQLLGDKGGELKEGGVPIVVHFYHKEFRRCDIMGRHLEMLASLHPGTMFVKMSVLDSPFLVEKLGVKVLPELVVFGRRAEVKDRITGFEDLGNSDGFTTKTLEWRLAQGAIRISDGTTSRPIIGFAQSSTASKTDDDDLDWE</sequence>
<dbReference type="Proteomes" id="UP000245768">
    <property type="component" value="Unassembled WGS sequence"/>
</dbReference>
<dbReference type="RefSeq" id="XP_025381164.1">
    <property type="nucleotide sequence ID" value="XM_025525455.1"/>
</dbReference>
<organism evidence="2 3">
    <name type="scientific">Acaromyces ingoldii</name>
    <dbReference type="NCBI Taxonomy" id="215250"/>
    <lineage>
        <taxon>Eukaryota</taxon>
        <taxon>Fungi</taxon>
        <taxon>Dikarya</taxon>
        <taxon>Basidiomycota</taxon>
        <taxon>Ustilaginomycotina</taxon>
        <taxon>Exobasidiomycetes</taxon>
        <taxon>Exobasidiales</taxon>
        <taxon>Cryptobasidiaceae</taxon>
        <taxon>Acaromyces</taxon>
    </lineage>
</organism>
<name>A0A316YY39_9BASI</name>
<feature type="compositionally biased region" description="Acidic residues" evidence="1">
    <location>
        <begin position="36"/>
        <end position="60"/>
    </location>
</feature>
<dbReference type="EMBL" id="KZ819634">
    <property type="protein sequence ID" value="PWN93966.1"/>
    <property type="molecule type" value="Genomic_DNA"/>
</dbReference>
<dbReference type="Gene3D" id="3.40.30.10">
    <property type="entry name" value="Glutaredoxin"/>
    <property type="match status" value="1"/>
</dbReference>
<dbReference type="OrthoDB" id="10257948at2759"/>
<feature type="region of interest" description="Disordered" evidence="1">
    <location>
        <begin position="1"/>
        <end position="67"/>
    </location>
</feature>
<evidence type="ECO:0000256" key="1">
    <source>
        <dbReference type="SAM" id="MobiDB-lite"/>
    </source>
</evidence>
<protein>
    <submittedName>
        <fullName evidence="2">Thioredoxin-like protein</fullName>
    </submittedName>
</protein>
<keyword evidence="3" id="KW-1185">Reference proteome</keyword>
<dbReference type="AlphaFoldDB" id="A0A316YY39"/>
<gene>
    <name evidence="2" type="ORF">FA10DRAFT_37357</name>
</gene>
<reference evidence="2 3" key="1">
    <citation type="journal article" date="2018" name="Mol. Biol. Evol.">
        <title>Broad Genomic Sampling Reveals a Smut Pathogenic Ancestry of the Fungal Clade Ustilaginomycotina.</title>
        <authorList>
            <person name="Kijpornyongpan T."/>
            <person name="Mondo S.J."/>
            <person name="Barry K."/>
            <person name="Sandor L."/>
            <person name="Lee J."/>
            <person name="Lipzen A."/>
            <person name="Pangilinan J."/>
            <person name="LaButti K."/>
            <person name="Hainaut M."/>
            <person name="Henrissat B."/>
            <person name="Grigoriev I.V."/>
            <person name="Spatafora J.W."/>
            <person name="Aime M.C."/>
        </authorList>
    </citation>
    <scope>NUCLEOTIDE SEQUENCE [LARGE SCALE GENOMIC DNA]</scope>
    <source>
        <strain evidence="2 3">MCA 4198</strain>
    </source>
</reference>
<proteinExistence type="predicted"/>
<accession>A0A316YY39</accession>
<dbReference type="InParanoid" id="A0A316YY39"/>
<evidence type="ECO:0000313" key="2">
    <source>
        <dbReference type="EMBL" id="PWN93966.1"/>
    </source>
</evidence>
<dbReference type="STRING" id="215250.A0A316YY39"/>
<dbReference type="CDD" id="cd02989">
    <property type="entry name" value="Phd_like_TxnDC9"/>
    <property type="match status" value="1"/>
</dbReference>
<dbReference type="FunCoup" id="A0A316YY39">
    <property type="interactions" value="667"/>
</dbReference>
<dbReference type="SUPFAM" id="SSF52833">
    <property type="entry name" value="Thioredoxin-like"/>
    <property type="match status" value="1"/>
</dbReference>
<dbReference type="PANTHER" id="PTHR21148">
    <property type="entry name" value="THIOREDOXIN DOMAIN-CONTAINING PROTEIN 9"/>
    <property type="match status" value="1"/>
</dbReference>
<feature type="compositionally biased region" description="Basic and acidic residues" evidence="1">
    <location>
        <begin position="24"/>
        <end position="35"/>
    </location>
</feature>
<evidence type="ECO:0000313" key="3">
    <source>
        <dbReference type="Proteomes" id="UP000245768"/>
    </source>
</evidence>
<dbReference type="GeneID" id="37047371"/>